<dbReference type="Proteomes" id="UP000308230">
    <property type="component" value="Unassembled WGS sequence"/>
</dbReference>
<dbReference type="AlphaFoldDB" id="A0A5R9F176"/>
<dbReference type="Pfam" id="PF05193">
    <property type="entry name" value="Peptidase_M16_C"/>
    <property type="match status" value="1"/>
</dbReference>
<reference evidence="3 4" key="1">
    <citation type="submission" date="2019-04" db="EMBL/GenBank/DDBJ databases">
        <title>Bacillus caeni sp. nov., a bacterium isolated from mangrove sediment.</title>
        <authorList>
            <person name="Huang H."/>
            <person name="Mo K."/>
            <person name="Hu Y."/>
        </authorList>
    </citation>
    <scope>NUCLEOTIDE SEQUENCE [LARGE SCALE GENOMIC DNA]</scope>
    <source>
        <strain evidence="3 4">HB172195</strain>
    </source>
</reference>
<comment type="caution">
    <text evidence="3">The sequence shown here is derived from an EMBL/GenBank/DDBJ whole genome shotgun (WGS) entry which is preliminary data.</text>
</comment>
<feature type="domain" description="Peptidase M16 N-terminal" evidence="1">
    <location>
        <begin position="63"/>
        <end position="175"/>
    </location>
</feature>
<dbReference type="RefSeq" id="WP_138125781.1">
    <property type="nucleotide sequence ID" value="NZ_SWLG01000006.1"/>
</dbReference>
<accession>A0A5R9F176</accession>
<gene>
    <name evidence="3" type="ORF">FCL54_09570</name>
</gene>
<dbReference type="PANTHER" id="PTHR11851">
    <property type="entry name" value="METALLOPROTEASE"/>
    <property type="match status" value="1"/>
</dbReference>
<proteinExistence type="predicted"/>
<feature type="domain" description="Peptidase M16 C-terminal" evidence="2">
    <location>
        <begin position="181"/>
        <end position="362"/>
    </location>
</feature>
<evidence type="ECO:0000259" key="1">
    <source>
        <dbReference type="Pfam" id="PF00675"/>
    </source>
</evidence>
<dbReference type="Pfam" id="PF00675">
    <property type="entry name" value="Peptidase_M16"/>
    <property type="match status" value="1"/>
</dbReference>
<dbReference type="NCBIfam" id="NF047421">
    <property type="entry name" value="YfmH_fam"/>
    <property type="match status" value="1"/>
</dbReference>
<dbReference type="InterPro" id="IPR050361">
    <property type="entry name" value="MPP/UQCRC_Complex"/>
</dbReference>
<dbReference type="SUPFAM" id="SSF63411">
    <property type="entry name" value="LuxS/MPP-like metallohydrolase"/>
    <property type="match status" value="2"/>
</dbReference>
<dbReference type="EMBL" id="SWLG01000006">
    <property type="protein sequence ID" value="TLS37392.1"/>
    <property type="molecule type" value="Genomic_DNA"/>
</dbReference>
<dbReference type="Gene3D" id="3.30.830.10">
    <property type="entry name" value="Metalloenzyme, LuxS/M16 peptidase-like"/>
    <property type="match status" value="2"/>
</dbReference>
<dbReference type="InterPro" id="IPR007863">
    <property type="entry name" value="Peptidase_M16_C"/>
</dbReference>
<dbReference type="InterPro" id="IPR011249">
    <property type="entry name" value="Metalloenz_LuxS/M16"/>
</dbReference>
<dbReference type="InterPro" id="IPR011765">
    <property type="entry name" value="Pept_M16_N"/>
</dbReference>
<evidence type="ECO:0000259" key="2">
    <source>
        <dbReference type="Pfam" id="PF05193"/>
    </source>
</evidence>
<keyword evidence="4" id="KW-1185">Reference proteome</keyword>
<name>A0A5R9F176_9BACL</name>
<evidence type="ECO:0000313" key="3">
    <source>
        <dbReference type="EMBL" id="TLS37392.1"/>
    </source>
</evidence>
<dbReference type="OrthoDB" id="9811314at2"/>
<dbReference type="GO" id="GO:0046872">
    <property type="term" value="F:metal ion binding"/>
    <property type="evidence" value="ECO:0007669"/>
    <property type="project" value="InterPro"/>
</dbReference>
<sequence>MEKIVFDQLQETLYKSKLPNGLEVCILPKPGFNKTYATFTTKYGSIDNHFVPLNEEGKLRVPDGIAHFLEHKLFEKEDRDVFQDFSKQGASSNAFTSFTRTAYLFSATNNIELNLKTLIDFVQSPWFSDKSVEKEKGIIGQEIEMYNDNADWRAYFGVIENMYEHHPVKIDIAGTINSISKITKDLLYTCYETFYHPSNMLLFIVGPVEPEKIMELVEGNQAAKDYKDQPPIERFFENEPPEVAKKKNVLKMSVQTPKCMMGFKEQNPTRQGSDMLKHELSINLALDLMFGQSSENYEKLYDEGLIDQSFSFDFTEEYGFGFSVIGGNTQKPDELSDRIYEMVKEFRDSKISAEQLERIRKKKIGGFLRSLNSVEFIANQFTRYQFNDMNLFDVVPTLESLTVEDIQEAVRDHFKDESFTVFQVLPKG</sequence>
<dbReference type="PANTHER" id="PTHR11851:SF134">
    <property type="entry name" value="ZINC-DEPENDENT PROTEASE"/>
    <property type="match status" value="1"/>
</dbReference>
<evidence type="ECO:0000313" key="4">
    <source>
        <dbReference type="Proteomes" id="UP000308230"/>
    </source>
</evidence>
<protein>
    <submittedName>
        <fullName evidence="3">Insulinase family protein</fullName>
    </submittedName>
</protein>
<organism evidence="3 4">
    <name type="scientific">Exobacillus caeni</name>
    <dbReference type="NCBI Taxonomy" id="2574798"/>
    <lineage>
        <taxon>Bacteria</taxon>
        <taxon>Bacillati</taxon>
        <taxon>Bacillota</taxon>
        <taxon>Bacilli</taxon>
        <taxon>Bacillales</taxon>
        <taxon>Guptibacillaceae</taxon>
        <taxon>Exobacillus</taxon>
    </lineage>
</organism>